<evidence type="ECO:0000256" key="1">
    <source>
        <dbReference type="SAM" id="MobiDB-lite"/>
    </source>
</evidence>
<evidence type="ECO:0000313" key="3">
    <source>
        <dbReference type="EMBL" id="SNS43968.1"/>
    </source>
</evidence>
<organism evidence="3 4">
    <name type="scientific">Geodermatophilus saharensis</name>
    <dbReference type="NCBI Taxonomy" id="1137994"/>
    <lineage>
        <taxon>Bacteria</taxon>
        <taxon>Bacillati</taxon>
        <taxon>Actinomycetota</taxon>
        <taxon>Actinomycetes</taxon>
        <taxon>Geodermatophilales</taxon>
        <taxon>Geodermatophilaceae</taxon>
        <taxon>Geodermatophilus</taxon>
    </lineage>
</organism>
<dbReference type="RefSeq" id="WP_089404278.1">
    <property type="nucleotide sequence ID" value="NZ_FZOH01000004.1"/>
</dbReference>
<proteinExistence type="predicted"/>
<dbReference type="Proteomes" id="UP000198386">
    <property type="component" value="Unassembled WGS sequence"/>
</dbReference>
<evidence type="ECO:0000313" key="4">
    <source>
        <dbReference type="Proteomes" id="UP000198386"/>
    </source>
</evidence>
<protein>
    <recommendedName>
        <fullName evidence="5">Lipoprotein</fullName>
    </recommendedName>
</protein>
<reference evidence="4" key="1">
    <citation type="submission" date="2017-06" db="EMBL/GenBank/DDBJ databases">
        <authorList>
            <person name="Varghese N."/>
            <person name="Submissions S."/>
        </authorList>
    </citation>
    <scope>NUCLEOTIDE SEQUENCE [LARGE SCALE GENOMIC DNA]</scope>
    <source>
        <strain evidence="4">DSM 45423</strain>
    </source>
</reference>
<evidence type="ECO:0008006" key="5">
    <source>
        <dbReference type="Google" id="ProtNLM"/>
    </source>
</evidence>
<dbReference type="PROSITE" id="PS51257">
    <property type="entry name" value="PROKAR_LIPOPROTEIN"/>
    <property type="match status" value="1"/>
</dbReference>
<feature type="region of interest" description="Disordered" evidence="1">
    <location>
        <begin position="21"/>
        <end position="41"/>
    </location>
</feature>
<feature type="signal peptide" evidence="2">
    <location>
        <begin position="1"/>
        <end position="23"/>
    </location>
</feature>
<keyword evidence="4" id="KW-1185">Reference proteome</keyword>
<dbReference type="AlphaFoldDB" id="A0A239EI69"/>
<feature type="chain" id="PRO_5012669785" description="Lipoprotein" evidence="2">
    <location>
        <begin position="24"/>
        <end position="189"/>
    </location>
</feature>
<sequence length="189" mass="19518">MRLTAAAVALGTTLLTGCGSADAEAPSTSLPSATSAAPTTEALPVVGPADFPVLPEARTQDAAGAEAFLRYWIDLLNRQRAIPAGQPLRDLGPDCGECQRIAGAYDETAAAGERYEGGELELNDVTTPRLAEDTAAFGFGVRQEAVRLVDATGAVVDPGQELKTNAAGGIDLLWSASDRTWLVTSFGIG</sequence>
<name>A0A239EI69_9ACTN</name>
<gene>
    <name evidence="3" type="ORF">SAMN04488107_2564</name>
</gene>
<keyword evidence="2" id="KW-0732">Signal</keyword>
<accession>A0A239EI69</accession>
<evidence type="ECO:0000256" key="2">
    <source>
        <dbReference type="SAM" id="SignalP"/>
    </source>
</evidence>
<dbReference type="EMBL" id="FZOH01000004">
    <property type="protein sequence ID" value="SNS43968.1"/>
    <property type="molecule type" value="Genomic_DNA"/>
</dbReference>
<dbReference type="OrthoDB" id="3748111at2"/>